<dbReference type="OrthoDB" id="6718656at2759"/>
<dbReference type="EMBL" id="PQFF01000091">
    <property type="protein sequence ID" value="RHZ83344.1"/>
    <property type="molecule type" value="Genomic_DNA"/>
</dbReference>
<reference evidence="1 2" key="1">
    <citation type="submission" date="2018-08" db="EMBL/GenBank/DDBJ databases">
        <title>Genome and evolution of the arbuscular mycorrhizal fungus Diversispora epigaea (formerly Glomus versiforme) and its bacterial endosymbionts.</title>
        <authorList>
            <person name="Sun X."/>
            <person name="Fei Z."/>
            <person name="Harrison M."/>
        </authorList>
    </citation>
    <scope>NUCLEOTIDE SEQUENCE [LARGE SCALE GENOMIC DNA]</scope>
    <source>
        <strain evidence="1 2">IT104</strain>
    </source>
</reference>
<accession>A0A397JDS4</accession>
<protein>
    <recommendedName>
        <fullName evidence="3">Protein kinase domain-containing protein</fullName>
    </recommendedName>
</protein>
<proteinExistence type="predicted"/>
<evidence type="ECO:0000313" key="1">
    <source>
        <dbReference type="EMBL" id="RHZ83344.1"/>
    </source>
</evidence>
<organism evidence="1 2">
    <name type="scientific">Diversispora epigaea</name>
    <dbReference type="NCBI Taxonomy" id="1348612"/>
    <lineage>
        <taxon>Eukaryota</taxon>
        <taxon>Fungi</taxon>
        <taxon>Fungi incertae sedis</taxon>
        <taxon>Mucoromycota</taxon>
        <taxon>Glomeromycotina</taxon>
        <taxon>Glomeromycetes</taxon>
        <taxon>Diversisporales</taxon>
        <taxon>Diversisporaceae</taxon>
        <taxon>Diversispora</taxon>
    </lineage>
</organism>
<dbReference type="AlphaFoldDB" id="A0A397JDS4"/>
<keyword evidence="2" id="KW-1185">Reference proteome</keyword>
<sequence>MKNVIVGGANRIKDIKEIAKGGFGTIYYAKWVDGYIRDWIIEYQRWKRKDGNSNDGSTSVRIYGITKDPETPENMIFQRWKNKLVHLKDLARKFSKIHKLDIVHRDYHPGNILKYNSSIPEVFIGKNIQRLLMFIVAYELITGISPYHDVIMGRIIIRTIIFFDNNNEIIIQIKEAKEFSKKQTTTTTPVNYKSHPQAIYTNRLLDFSNLPKPKNEEIFEKKT</sequence>
<name>A0A397JDS4_9GLOM</name>
<dbReference type="InterPro" id="IPR011009">
    <property type="entry name" value="Kinase-like_dom_sf"/>
</dbReference>
<comment type="caution">
    <text evidence="1">The sequence shown here is derived from an EMBL/GenBank/DDBJ whole genome shotgun (WGS) entry which is preliminary data.</text>
</comment>
<dbReference type="Proteomes" id="UP000266861">
    <property type="component" value="Unassembled WGS sequence"/>
</dbReference>
<gene>
    <name evidence="1" type="ORF">Glove_97g79</name>
</gene>
<dbReference type="SUPFAM" id="SSF56112">
    <property type="entry name" value="Protein kinase-like (PK-like)"/>
    <property type="match status" value="1"/>
</dbReference>
<dbReference type="Gene3D" id="1.10.510.10">
    <property type="entry name" value="Transferase(Phosphotransferase) domain 1"/>
    <property type="match status" value="1"/>
</dbReference>
<evidence type="ECO:0008006" key="3">
    <source>
        <dbReference type="Google" id="ProtNLM"/>
    </source>
</evidence>
<evidence type="ECO:0000313" key="2">
    <source>
        <dbReference type="Proteomes" id="UP000266861"/>
    </source>
</evidence>